<reference evidence="2" key="2">
    <citation type="journal article" date="2015" name="Fish Shellfish Immunol.">
        <title>Early steps in the European eel (Anguilla anguilla)-Vibrio vulnificus interaction in the gills: Role of the RtxA13 toxin.</title>
        <authorList>
            <person name="Callol A."/>
            <person name="Pajuelo D."/>
            <person name="Ebbesson L."/>
            <person name="Teles M."/>
            <person name="MacKenzie S."/>
            <person name="Amaro C."/>
        </authorList>
    </citation>
    <scope>NUCLEOTIDE SEQUENCE</scope>
</reference>
<accession>A0A0E9S3S0</accession>
<proteinExistence type="predicted"/>
<name>A0A0E9S3S0_ANGAN</name>
<feature type="region of interest" description="Disordered" evidence="1">
    <location>
        <begin position="1"/>
        <end position="32"/>
    </location>
</feature>
<protein>
    <submittedName>
        <fullName evidence="2">Uncharacterized protein</fullName>
    </submittedName>
</protein>
<evidence type="ECO:0000256" key="1">
    <source>
        <dbReference type="SAM" id="MobiDB-lite"/>
    </source>
</evidence>
<evidence type="ECO:0000313" key="2">
    <source>
        <dbReference type="EMBL" id="JAH35285.1"/>
    </source>
</evidence>
<dbReference type="EMBL" id="GBXM01073292">
    <property type="protein sequence ID" value="JAH35285.1"/>
    <property type="molecule type" value="Transcribed_RNA"/>
</dbReference>
<dbReference type="AlphaFoldDB" id="A0A0E9S3S0"/>
<organism evidence="2">
    <name type="scientific">Anguilla anguilla</name>
    <name type="common">European freshwater eel</name>
    <name type="synonym">Muraena anguilla</name>
    <dbReference type="NCBI Taxonomy" id="7936"/>
    <lineage>
        <taxon>Eukaryota</taxon>
        <taxon>Metazoa</taxon>
        <taxon>Chordata</taxon>
        <taxon>Craniata</taxon>
        <taxon>Vertebrata</taxon>
        <taxon>Euteleostomi</taxon>
        <taxon>Actinopterygii</taxon>
        <taxon>Neopterygii</taxon>
        <taxon>Teleostei</taxon>
        <taxon>Anguilliformes</taxon>
        <taxon>Anguillidae</taxon>
        <taxon>Anguilla</taxon>
    </lineage>
</organism>
<sequence>MAWGGLGSCTSDPLQRGCAGPETQPEISLRPRLFRRRIHGDRSQWEKL</sequence>
<reference evidence="2" key="1">
    <citation type="submission" date="2014-11" db="EMBL/GenBank/DDBJ databases">
        <authorList>
            <person name="Amaro Gonzalez C."/>
        </authorList>
    </citation>
    <scope>NUCLEOTIDE SEQUENCE</scope>
</reference>